<dbReference type="InterPro" id="IPR011330">
    <property type="entry name" value="Glyco_hydro/deAcase_b/a-brl"/>
</dbReference>
<dbReference type="GO" id="GO:0005975">
    <property type="term" value="P:carbohydrate metabolic process"/>
    <property type="evidence" value="ECO:0007669"/>
    <property type="project" value="InterPro"/>
</dbReference>
<dbReference type="CDD" id="cd10917">
    <property type="entry name" value="CE4_NodB_like_6s_7s"/>
    <property type="match status" value="1"/>
</dbReference>
<keyword evidence="1" id="KW-0472">Membrane</keyword>
<accession>A0A5R9DU29</accession>
<dbReference type="RefSeq" id="WP_138404935.1">
    <property type="nucleotide sequence ID" value="NZ_VBSP01000029.1"/>
</dbReference>
<keyword evidence="1" id="KW-1133">Transmembrane helix</keyword>
<evidence type="ECO:0000256" key="1">
    <source>
        <dbReference type="SAM" id="Phobius"/>
    </source>
</evidence>
<dbReference type="SUPFAM" id="SSF88713">
    <property type="entry name" value="Glycoside hydrolase/deacetylase"/>
    <property type="match status" value="1"/>
</dbReference>
<evidence type="ECO:0000259" key="2">
    <source>
        <dbReference type="PROSITE" id="PS51677"/>
    </source>
</evidence>
<dbReference type="Pfam" id="PF01522">
    <property type="entry name" value="Polysacc_deac_1"/>
    <property type="match status" value="1"/>
</dbReference>
<dbReference type="Gene3D" id="3.20.20.370">
    <property type="entry name" value="Glycoside hydrolase/deacetylase"/>
    <property type="match status" value="1"/>
</dbReference>
<dbReference type="InterPro" id="IPR002509">
    <property type="entry name" value="NODB_dom"/>
</dbReference>
<dbReference type="Proteomes" id="UP000306420">
    <property type="component" value="Unassembled WGS sequence"/>
</dbReference>
<gene>
    <name evidence="3" type="ORF">FEZ33_08265</name>
</gene>
<feature type="transmembrane region" description="Helical" evidence="1">
    <location>
        <begin position="12"/>
        <end position="33"/>
    </location>
</feature>
<reference evidence="3 4" key="1">
    <citation type="submission" date="2019-05" db="EMBL/GenBank/DDBJ databases">
        <title>The metagenome of a microbial culture collection derived from dairy environment covers the genomic content of the human microbiome.</title>
        <authorList>
            <person name="Roder T."/>
            <person name="Wuthrich D."/>
            <person name="Sattari Z."/>
            <person name="Von Ah U."/>
            <person name="Bar C."/>
            <person name="Ronchi F."/>
            <person name="Macpherson A.J."/>
            <person name="Ganal-Vonarburg S.C."/>
            <person name="Bruggmann R."/>
            <person name="Vergeres G."/>
        </authorList>
    </citation>
    <scope>NUCLEOTIDE SEQUENCE [LARGE SCALE GENOMIC DNA]</scope>
    <source>
        <strain evidence="3 4">FAM 24227</strain>
    </source>
</reference>
<evidence type="ECO:0000313" key="4">
    <source>
        <dbReference type="Proteomes" id="UP000306420"/>
    </source>
</evidence>
<feature type="domain" description="NodB homology" evidence="2">
    <location>
        <begin position="266"/>
        <end position="440"/>
    </location>
</feature>
<dbReference type="OrthoDB" id="9812065at2"/>
<name>A0A5R9DU29_9LACT</name>
<dbReference type="GO" id="GO:0016810">
    <property type="term" value="F:hydrolase activity, acting on carbon-nitrogen (but not peptide) bonds"/>
    <property type="evidence" value="ECO:0007669"/>
    <property type="project" value="InterPro"/>
</dbReference>
<sequence length="453" mass="51024">MRLNLKDMDTKSQTTLISIGTVIFAVLMTALFARHHQQQVQSIDLATSAIQDLYLDEGNTYLNPKISPELIKNAEVTAKEVGGVQGNRLQHLVKLAEEKQVAIANLSELYQSDEPIIIGEQIKEGLPLNEAVTPQLVAEQKEQLPFSDEDALTETIYSHYDQILTTFNEIETASDQIQHLSEEVDLDSLDQEIQTFSKVEEVLLKNQKHPQTRAVIDKYMEKCRIYAEDLIKHSELLESNQAISDAIFNSRGLSAPLTGSPIDERPLVALTFDDGPTENTLEILEVLDEHDVTATFFFLGRSVEANPDIARAVVEAGHQIGNHSYSHANFDLLNMGDVEHETEITQEIIADATGVTPNIYRSPYGNGRQKMLKLYPDMEPIYWNVDSEDWLSKDEQITNEHIANHLQHRSIILMHDTQLSTTEAIKALIPHLKEQGYVFVSPTQIPEADSYRL</sequence>
<comment type="caution">
    <text evidence="3">The sequence shown here is derived from an EMBL/GenBank/DDBJ whole genome shotgun (WGS) entry which is preliminary data.</text>
</comment>
<dbReference type="PROSITE" id="PS51677">
    <property type="entry name" value="NODB"/>
    <property type="match status" value="1"/>
</dbReference>
<evidence type="ECO:0000313" key="3">
    <source>
        <dbReference type="EMBL" id="TLQ40426.1"/>
    </source>
</evidence>
<keyword evidence="1" id="KW-0812">Transmembrane</keyword>
<proteinExistence type="predicted"/>
<dbReference type="EMBL" id="VBSP01000029">
    <property type="protein sequence ID" value="TLQ40426.1"/>
    <property type="molecule type" value="Genomic_DNA"/>
</dbReference>
<dbReference type="InterPro" id="IPR050248">
    <property type="entry name" value="Polysacc_deacetylase_ArnD"/>
</dbReference>
<dbReference type="PANTHER" id="PTHR10587">
    <property type="entry name" value="GLYCOSYL TRANSFERASE-RELATED"/>
    <property type="match status" value="1"/>
</dbReference>
<dbReference type="AlphaFoldDB" id="A0A5R9DU29"/>
<organism evidence="3 4">
    <name type="scientific">Ruoffia tabacinasalis</name>
    <dbReference type="NCBI Taxonomy" id="87458"/>
    <lineage>
        <taxon>Bacteria</taxon>
        <taxon>Bacillati</taxon>
        <taxon>Bacillota</taxon>
        <taxon>Bacilli</taxon>
        <taxon>Lactobacillales</taxon>
        <taxon>Aerococcaceae</taxon>
        <taxon>Ruoffia</taxon>
    </lineage>
</organism>
<protein>
    <submittedName>
        <fullName evidence="3">Polysaccharide deacetylase family protein</fullName>
    </submittedName>
</protein>